<dbReference type="Pfam" id="PF04361">
    <property type="entry name" value="DUF494"/>
    <property type="match status" value="1"/>
</dbReference>
<dbReference type="EMBL" id="VYXP01000005">
    <property type="protein sequence ID" value="KAA9131320.1"/>
    <property type="molecule type" value="Genomic_DNA"/>
</dbReference>
<organism evidence="2 3">
    <name type="scientific">Marinihelvus fidelis</name>
    <dbReference type="NCBI Taxonomy" id="2613842"/>
    <lineage>
        <taxon>Bacteria</taxon>
        <taxon>Pseudomonadati</taxon>
        <taxon>Pseudomonadota</taxon>
        <taxon>Gammaproteobacteria</taxon>
        <taxon>Chromatiales</taxon>
        <taxon>Wenzhouxiangellaceae</taxon>
        <taxon>Marinihelvus</taxon>
    </lineage>
</organism>
<protein>
    <recommendedName>
        <fullName evidence="1">Protein Smg homolog</fullName>
    </recommendedName>
</protein>
<keyword evidence="3" id="KW-1185">Reference proteome</keyword>
<dbReference type="PANTHER" id="PTHR38692:SF1">
    <property type="entry name" value="PROTEIN SMG"/>
    <property type="match status" value="1"/>
</dbReference>
<dbReference type="RefSeq" id="WP_150863970.1">
    <property type="nucleotide sequence ID" value="NZ_VYXP01000005.1"/>
</dbReference>
<comment type="caution">
    <text evidence="2">The sequence shown here is derived from an EMBL/GenBank/DDBJ whole genome shotgun (WGS) entry which is preliminary data.</text>
</comment>
<dbReference type="AlphaFoldDB" id="A0A5N0T8Q2"/>
<name>A0A5N0T8Q2_9GAMM</name>
<evidence type="ECO:0000256" key="1">
    <source>
        <dbReference type="HAMAP-Rule" id="MF_00598"/>
    </source>
</evidence>
<accession>A0A5N0T8Q2</accession>
<sequence length="158" mass="18881">MKENVLDVLMFLFEKYFYDEPEQEPDRADMEDNLHQAGFTAAEIDKAFHWLDGLAEQRHLPELKLQADRPIRVYVDSEVNRIETDSRDFLMYLENIGILDAQRRELVLDRLMALDAEEITLEDVKWVVLMVLFNQPGQEANYAWMEDFMFDSEQEYRH</sequence>
<comment type="similarity">
    <text evidence="1">Belongs to the Smg family.</text>
</comment>
<evidence type="ECO:0000313" key="3">
    <source>
        <dbReference type="Proteomes" id="UP000325372"/>
    </source>
</evidence>
<evidence type="ECO:0000313" key="2">
    <source>
        <dbReference type="EMBL" id="KAA9131320.1"/>
    </source>
</evidence>
<dbReference type="HAMAP" id="MF_00598">
    <property type="entry name" value="Smg"/>
    <property type="match status" value="1"/>
</dbReference>
<dbReference type="Proteomes" id="UP000325372">
    <property type="component" value="Unassembled WGS sequence"/>
</dbReference>
<reference evidence="2 3" key="1">
    <citation type="submission" date="2019-09" db="EMBL/GenBank/DDBJ databases">
        <title>Wenzhouxiangella sp. Genome sequencing and assembly.</title>
        <authorList>
            <person name="Zhang R."/>
        </authorList>
    </citation>
    <scope>NUCLEOTIDE SEQUENCE [LARGE SCALE GENOMIC DNA]</scope>
    <source>
        <strain evidence="2 3">W260</strain>
    </source>
</reference>
<gene>
    <name evidence="1" type="primary">smg</name>
    <name evidence="2" type="ORF">F3N42_08330</name>
</gene>
<dbReference type="InterPro" id="IPR007456">
    <property type="entry name" value="Smg"/>
</dbReference>
<dbReference type="PANTHER" id="PTHR38692">
    <property type="entry name" value="PROTEIN SMG"/>
    <property type="match status" value="1"/>
</dbReference>
<proteinExistence type="inferred from homology"/>